<reference evidence="5" key="2">
    <citation type="submission" date="2022-01" db="EMBL/GenBank/DDBJ databases">
        <authorList>
            <person name="Yamashiro T."/>
            <person name="Shiraishi A."/>
            <person name="Satake H."/>
            <person name="Nakayama K."/>
        </authorList>
    </citation>
    <scope>NUCLEOTIDE SEQUENCE</scope>
</reference>
<evidence type="ECO:0000256" key="3">
    <source>
        <dbReference type="ARBA" id="ARBA00023786"/>
    </source>
</evidence>
<sequence length="313" mass="34734">MVKTIRGISFSTRVSVQFENTMIHAVRGIFVSMEVPDDVYKSLDAAGEGENWWEASNNCLTSFPEDLSNCLKMSKLDVEGNKLTVLSERLVASWTLLTESEAVSKLIIDSVGLLFLILQQKNALSGIPESIGCLSRLIRLDLQSEQAALSWQSSIRGMTSLPTEIRELTTLGTFDLHSNKLKEYSVDACKLKLSVLYFSNNSLSRLPAEIGKIPSNGFQVSSKLQILDLSNNAGSLPEYPAFSCLLQLQELYLRRMQISEVRADILSLPKLRILDMSKNSLQSIPVGFKDAKSLQELRLSDNNISTLPNLVSL</sequence>
<dbReference type="InterPro" id="IPR032675">
    <property type="entry name" value="LRR_dom_sf"/>
</dbReference>
<proteinExistence type="inferred from homology"/>
<dbReference type="Gene3D" id="3.30.360.20">
    <property type="entry name" value="RNA 3'-terminal phosphate cyclase, insert domain"/>
    <property type="match status" value="1"/>
</dbReference>
<keyword evidence="1" id="KW-0433">Leucine-rich repeat</keyword>
<dbReference type="InterPro" id="IPR001611">
    <property type="entry name" value="Leu-rich_rpt"/>
</dbReference>
<keyword evidence="2" id="KW-0677">Repeat</keyword>
<dbReference type="Pfam" id="PF00560">
    <property type="entry name" value="LRR_1"/>
    <property type="match status" value="1"/>
</dbReference>
<dbReference type="PANTHER" id="PTHR48051">
    <property type="match status" value="1"/>
</dbReference>
<dbReference type="PROSITE" id="PS51450">
    <property type="entry name" value="LRR"/>
    <property type="match status" value="1"/>
</dbReference>
<dbReference type="PANTHER" id="PTHR48051:SF54">
    <property type="entry name" value="LEUCINE-RICH REPEAT-CONTAINING PROTEIN"/>
    <property type="match status" value="1"/>
</dbReference>
<protein>
    <submittedName>
        <fullName evidence="5">Plant intracellular Ras-group-related LRR protein 6 isoform X2</fullName>
    </submittedName>
</protein>
<evidence type="ECO:0000256" key="2">
    <source>
        <dbReference type="ARBA" id="ARBA00022737"/>
    </source>
</evidence>
<evidence type="ECO:0000313" key="6">
    <source>
        <dbReference type="Proteomes" id="UP001151760"/>
    </source>
</evidence>
<gene>
    <name evidence="5" type="ORF">Tco_0683189</name>
</gene>
<dbReference type="Proteomes" id="UP001151760">
    <property type="component" value="Unassembled WGS sequence"/>
</dbReference>
<dbReference type="Pfam" id="PF05189">
    <property type="entry name" value="RTC_insert"/>
    <property type="match status" value="1"/>
</dbReference>
<dbReference type="InterPro" id="IPR050216">
    <property type="entry name" value="LRR_domain-containing"/>
</dbReference>
<evidence type="ECO:0000313" key="5">
    <source>
        <dbReference type="EMBL" id="GJS68624.1"/>
    </source>
</evidence>
<reference evidence="5" key="1">
    <citation type="journal article" date="2022" name="Int. J. Mol. Sci.">
        <title>Draft Genome of Tanacetum Coccineum: Genomic Comparison of Closely Related Tanacetum-Family Plants.</title>
        <authorList>
            <person name="Yamashiro T."/>
            <person name="Shiraishi A."/>
            <person name="Nakayama K."/>
            <person name="Satake H."/>
        </authorList>
    </citation>
    <scope>NUCLEOTIDE SEQUENCE</scope>
</reference>
<dbReference type="SMART" id="SM00369">
    <property type="entry name" value="LRR_TYP"/>
    <property type="match status" value="4"/>
</dbReference>
<dbReference type="InterPro" id="IPR036553">
    <property type="entry name" value="RPTC_insert"/>
</dbReference>
<dbReference type="Gene3D" id="3.80.10.10">
    <property type="entry name" value="Ribonuclease Inhibitor"/>
    <property type="match status" value="2"/>
</dbReference>
<dbReference type="SUPFAM" id="SSF52058">
    <property type="entry name" value="L domain-like"/>
    <property type="match status" value="1"/>
</dbReference>
<dbReference type="EMBL" id="BQNB010009804">
    <property type="protein sequence ID" value="GJS68624.1"/>
    <property type="molecule type" value="Genomic_DNA"/>
</dbReference>
<evidence type="ECO:0000259" key="4">
    <source>
        <dbReference type="Pfam" id="PF05189"/>
    </source>
</evidence>
<keyword evidence="6" id="KW-1185">Reference proteome</keyword>
<comment type="similarity">
    <text evidence="3">Belongs to the SHOC2 family.</text>
</comment>
<dbReference type="InterPro" id="IPR013791">
    <property type="entry name" value="RNA3'-term_phos_cycl_insert"/>
</dbReference>
<organism evidence="5 6">
    <name type="scientific">Tanacetum coccineum</name>
    <dbReference type="NCBI Taxonomy" id="301880"/>
    <lineage>
        <taxon>Eukaryota</taxon>
        <taxon>Viridiplantae</taxon>
        <taxon>Streptophyta</taxon>
        <taxon>Embryophyta</taxon>
        <taxon>Tracheophyta</taxon>
        <taxon>Spermatophyta</taxon>
        <taxon>Magnoliopsida</taxon>
        <taxon>eudicotyledons</taxon>
        <taxon>Gunneridae</taxon>
        <taxon>Pentapetalae</taxon>
        <taxon>asterids</taxon>
        <taxon>campanulids</taxon>
        <taxon>Asterales</taxon>
        <taxon>Asteraceae</taxon>
        <taxon>Asteroideae</taxon>
        <taxon>Anthemideae</taxon>
        <taxon>Anthemidinae</taxon>
        <taxon>Tanacetum</taxon>
    </lineage>
</organism>
<name>A0ABQ4XTH9_9ASTR</name>
<accession>A0ABQ4XTH9</accession>
<dbReference type="Pfam" id="PF13855">
    <property type="entry name" value="LRR_8"/>
    <property type="match status" value="1"/>
</dbReference>
<dbReference type="InterPro" id="IPR003591">
    <property type="entry name" value="Leu-rich_rpt_typical-subtyp"/>
</dbReference>
<comment type="caution">
    <text evidence="5">The sequence shown here is derived from an EMBL/GenBank/DDBJ whole genome shotgun (WGS) entry which is preliminary data.</text>
</comment>
<evidence type="ECO:0000256" key="1">
    <source>
        <dbReference type="ARBA" id="ARBA00022614"/>
    </source>
</evidence>
<feature type="domain" description="RNA 3'-terminal phosphate cyclase insert" evidence="4">
    <location>
        <begin position="2"/>
        <end position="44"/>
    </location>
</feature>